<feature type="transmembrane region" description="Helical" evidence="8">
    <location>
        <begin position="6"/>
        <end position="26"/>
    </location>
</feature>
<evidence type="ECO:0000313" key="10">
    <source>
        <dbReference type="Proteomes" id="UP001150062"/>
    </source>
</evidence>
<sequence length="322" mass="37250">MTISRFLGCLLISYSPLIALFLKFILKDSKLLIISLSGAFFWMLSIFLSSILWFVVSPWKKEHIWTIIVSFIFQEVVRFLCFKLWNKLETSINLLSRINKQKRKINYILGSIACGVGFGFGYVLVMHTGVLTNVIGPADLYTTKCNMSLFVLNSFYAQAFGLLNVIWTSIMFLSIRNYTKKKLKGKPKRKYLVYLFVSIISHLVESLILLVNSCTASLLVLYLILAGLIILLVKLIVDTMNEKKNEYNLLKQNQESSSNEDKNENFSQEINFLDDNKSEENEKNKTDILNFEDEDEDEDDDEDDEIEKNDDLDEEEEEEEVN</sequence>
<protein>
    <submittedName>
        <fullName evidence="9">Gamma-secretase subunit aph-1</fullName>
    </submittedName>
</protein>
<gene>
    <name evidence="9" type="ORF">M0813_13227</name>
</gene>
<dbReference type="InterPro" id="IPR009294">
    <property type="entry name" value="Aph-1"/>
</dbReference>
<accession>A0ABQ8ZAT4</accession>
<dbReference type="Proteomes" id="UP001150062">
    <property type="component" value="Unassembled WGS sequence"/>
</dbReference>
<feature type="transmembrane region" description="Helical" evidence="8">
    <location>
        <begin position="217"/>
        <end position="237"/>
    </location>
</feature>
<keyword evidence="4" id="KW-0914">Notch signaling pathway</keyword>
<feature type="compositionally biased region" description="Basic and acidic residues" evidence="7">
    <location>
        <begin position="274"/>
        <end position="286"/>
    </location>
</feature>
<dbReference type="EMBL" id="JAOAOG010000028">
    <property type="protein sequence ID" value="KAJ6253810.1"/>
    <property type="molecule type" value="Genomic_DNA"/>
</dbReference>
<organism evidence="9 10">
    <name type="scientific">Anaeramoeba flamelloides</name>
    <dbReference type="NCBI Taxonomy" id="1746091"/>
    <lineage>
        <taxon>Eukaryota</taxon>
        <taxon>Metamonada</taxon>
        <taxon>Anaeramoebidae</taxon>
        <taxon>Anaeramoeba</taxon>
    </lineage>
</organism>
<dbReference type="PANTHER" id="PTHR12889">
    <property type="entry name" value="GAMMA-SECRETASE SUBUNIT APH-1"/>
    <property type="match status" value="1"/>
</dbReference>
<evidence type="ECO:0000313" key="9">
    <source>
        <dbReference type="EMBL" id="KAJ6253810.1"/>
    </source>
</evidence>
<keyword evidence="3 8" id="KW-0812">Transmembrane</keyword>
<evidence type="ECO:0000256" key="6">
    <source>
        <dbReference type="ARBA" id="ARBA00023136"/>
    </source>
</evidence>
<feature type="region of interest" description="Disordered" evidence="7">
    <location>
        <begin position="251"/>
        <end position="322"/>
    </location>
</feature>
<keyword evidence="5 8" id="KW-1133">Transmembrane helix</keyword>
<comment type="similarity">
    <text evidence="2">Belongs to the APH-1 family.</text>
</comment>
<name>A0ABQ8ZAT4_9EUKA</name>
<feature type="transmembrane region" description="Helical" evidence="8">
    <location>
        <begin position="63"/>
        <end position="85"/>
    </location>
</feature>
<dbReference type="Pfam" id="PF06105">
    <property type="entry name" value="Aph-1"/>
    <property type="match status" value="1"/>
</dbReference>
<feature type="transmembrane region" description="Helical" evidence="8">
    <location>
        <begin position="191"/>
        <end position="211"/>
    </location>
</feature>
<evidence type="ECO:0000256" key="3">
    <source>
        <dbReference type="ARBA" id="ARBA00022692"/>
    </source>
</evidence>
<evidence type="ECO:0000256" key="5">
    <source>
        <dbReference type="ARBA" id="ARBA00022989"/>
    </source>
</evidence>
<feature type="transmembrane region" description="Helical" evidence="8">
    <location>
        <begin position="105"/>
        <end position="125"/>
    </location>
</feature>
<keyword evidence="10" id="KW-1185">Reference proteome</keyword>
<reference evidence="9" key="1">
    <citation type="submission" date="2022-08" db="EMBL/GenBank/DDBJ databases">
        <title>Novel sulfate-reducing endosymbionts in the free-living metamonad Anaeramoeba.</title>
        <authorList>
            <person name="Jerlstrom-Hultqvist J."/>
            <person name="Cepicka I."/>
            <person name="Gallot-Lavallee L."/>
            <person name="Salas-Leiva D."/>
            <person name="Curtis B.A."/>
            <person name="Zahonova K."/>
            <person name="Pipaliya S."/>
            <person name="Dacks J."/>
            <person name="Roger A.J."/>
        </authorList>
    </citation>
    <scope>NUCLEOTIDE SEQUENCE</scope>
    <source>
        <strain evidence="9">Schooner1</strain>
    </source>
</reference>
<evidence type="ECO:0000256" key="1">
    <source>
        <dbReference type="ARBA" id="ARBA00004141"/>
    </source>
</evidence>
<proteinExistence type="inferred from homology"/>
<comment type="caution">
    <text evidence="9">The sequence shown here is derived from an EMBL/GenBank/DDBJ whole genome shotgun (WGS) entry which is preliminary data.</text>
</comment>
<evidence type="ECO:0000256" key="4">
    <source>
        <dbReference type="ARBA" id="ARBA00022976"/>
    </source>
</evidence>
<evidence type="ECO:0000256" key="8">
    <source>
        <dbReference type="SAM" id="Phobius"/>
    </source>
</evidence>
<feature type="compositionally biased region" description="Acidic residues" evidence="7">
    <location>
        <begin position="290"/>
        <end position="322"/>
    </location>
</feature>
<evidence type="ECO:0000256" key="7">
    <source>
        <dbReference type="SAM" id="MobiDB-lite"/>
    </source>
</evidence>
<evidence type="ECO:0000256" key="2">
    <source>
        <dbReference type="ARBA" id="ARBA00005577"/>
    </source>
</evidence>
<keyword evidence="6 8" id="KW-0472">Membrane</keyword>
<feature type="transmembrane region" description="Helical" evidence="8">
    <location>
        <begin position="155"/>
        <end position="179"/>
    </location>
</feature>
<comment type="subcellular location">
    <subcellularLocation>
        <location evidence="1">Membrane</location>
        <topology evidence="1">Multi-pass membrane protein</topology>
    </subcellularLocation>
</comment>
<feature type="transmembrane region" description="Helical" evidence="8">
    <location>
        <begin position="33"/>
        <end position="57"/>
    </location>
</feature>